<feature type="domain" description="CRISPR-associated protein Cas6 C-terminal" evidence="1">
    <location>
        <begin position="189"/>
        <end position="297"/>
    </location>
</feature>
<dbReference type="RefSeq" id="WP_323580696.1">
    <property type="nucleotide sequence ID" value="NZ_JAYGOJ010000060.1"/>
</dbReference>
<sequence length="305" mass="33858">MSLDTLFSLCRKIDLLCLECRVVMDAAGSLHEQAGSLLHGSLGWAMKEAAPRLWQDAYGPLEQGAVRPLSLHPPHPGSQWQQGESLTFGLTLFNTLARDVEGIKSSLQRMGERGWGQQRIGFTLQEITQRTPLGTRLIWSHQTPNHLSAPLATTLEEAILAAAALCSEATPALVQLHARTRLHIKEAGNPVTTAPSALLLGRTLCRRLLALVGPHSEHERQAVQSYLNGLEQITLCWDHTQSAPLTRYSARQRQHHSIEGLRGRWAYQGDIQRLIPWLALGEWIQLGNKTSFGYGAIEWQLACRP</sequence>
<evidence type="ECO:0000313" key="2">
    <source>
        <dbReference type="EMBL" id="MEA9436602.1"/>
    </source>
</evidence>
<accession>A0ABU5W6R6</accession>
<proteinExistence type="predicted"/>
<dbReference type="Proteomes" id="UP001304847">
    <property type="component" value="Unassembled WGS sequence"/>
</dbReference>
<dbReference type="Pfam" id="PF10040">
    <property type="entry name" value="CRISPR_Cas6"/>
    <property type="match status" value="1"/>
</dbReference>
<organism evidence="2 3">
    <name type="scientific">Aeromonas caviae</name>
    <name type="common">Aeromonas punctata</name>
    <dbReference type="NCBI Taxonomy" id="648"/>
    <lineage>
        <taxon>Bacteria</taxon>
        <taxon>Pseudomonadati</taxon>
        <taxon>Pseudomonadota</taxon>
        <taxon>Gammaproteobacteria</taxon>
        <taxon>Aeromonadales</taxon>
        <taxon>Aeromonadaceae</taxon>
        <taxon>Aeromonas</taxon>
    </lineage>
</organism>
<name>A0ABU5W6R6_AERCA</name>
<reference evidence="2 3" key="1">
    <citation type="submission" date="2023-12" db="EMBL/GenBank/DDBJ databases">
        <title>Characterization of antibiotic resistance in Aeromonas spp. in hospital effluent.</title>
        <authorList>
            <person name="Negoseki B.R.S."/>
            <person name="Krul D."/>
            <person name="Siqueira A.C."/>
            <person name="Almeida M."/>
            <person name="Mesa D."/>
            <person name="Conte D."/>
            <person name="Dalla-Costa L.M."/>
        </authorList>
    </citation>
    <scope>NUCLEOTIDE SEQUENCE [LARGE SCALE GENOMIC DNA]</scope>
    <source>
        <strain evidence="2 3">36v</strain>
    </source>
</reference>
<keyword evidence="3" id="KW-1185">Reference proteome</keyword>
<comment type="caution">
    <text evidence="2">The sequence shown here is derived from an EMBL/GenBank/DDBJ whole genome shotgun (WGS) entry which is preliminary data.</text>
</comment>
<dbReference type="EMBL" id="JAYGOJ010000060">
    <property type="protein sequence ID" value="MEA9436602.1"/>
    <property type="molecule type" value="Genomic_DNA"/>
</dbReference>
<evidence type="ECO:0000259" key="1">
    <source>
        <dbReference type="Pfam" id="PF10040"/>
    </source>
</evidence>
<protein>
    <submittedName>
        <fullName evidence="2">CRISPR system precrRNA processing endoribonuclease RAMP protein Cas6</fullName>
    </submittedName>
</protein>
<evidence type="ECO:0000313" key="3">
    <source>
        <dbReference type="Proteomes" id="UP001304847"/>
    </source>
</evidence>
<gene>
    <name evidence="2" type="primary">cas6</name>
    <name evidence="2" type="ORF">VCX44_12435</name>
</gene>
<dbReference type="InterPro" id="IPR019267">
    <property type="entry name" value="CRISPR-assoc_Cas6_C"/>
</dbReference>